<dbReference type="AlphaFoldDB" id="A0A2T0AET7"/>
<protein>
    <submittedName>
        <fullName evidence="2">Uncharacterized protein</fullName>
    </submittedName>
</protein>
<proteinExistence type="predicted"/>
<feature type="region of interest" description="Disordered" evidence="1">
    <location>
        <begin position="1"/>
        <end position="44"/>
    </location>
</feature>
<gene>
    <name evidence="2" type="ORF">AAT19DRAFT_11921</name>
</gene>
<evidence type="ECO:0000313" key="2">
    <source>
        <dbReference type="EMBL" id="PRQ76503.1"/>
    </source>
</evidence>
<accession>A0A2T0AET7</accession>
<dbReference type="EMBL" id="LCTV02000002">
    <property type="protein sequence ID" value="PRQ76503.1"/>
    <property type="molecule type" value="Genomic_DNA"/>
</dbReference>
<comment type="caution">
    <text evidence="2">The sequence shown here is derived from an EMBL/GenBank/DDBJ whole genome shotgun (WGS) entry which is preliminary data.</text>
</comment>
<dbReference type="OrthoDB" id="2526041at2759"/>
<feature type="region of interest" description="Disordered" evidence="1">
    <location>
        <begin position="282"/>
        <end position="307"/>
    </location>
</feature>
<feature type="compositionally biased region" description="Basic and acidic residues" evidence="1">
    <location>
        <begin position="291"/>
        <end position="307"/>
    </location>
</feature>
<reference evidence="2 3" key="1">
    <citation type="journal article" date="2018" name="Elife">
        <title>Functional genomics of lipid metabolism in the oleaginous yeast Rhodosporidium toruloides.</title>
        <authorList>
            <person name="Coradetti S.T."/>
            <person name="Pinel D."/>
            <person name="Geiselman G."/>
            <person name="Ito M."/>
            <person name="Mondo S."/>
            <person name="Reilly M.C."/>
            <person name="Cheng Y.F."/>
            <person name="Bauer S."/>
            <person name="Grigoriev I."/>
            <person name="Gladden J.M."/>
            <person name="Simmons B.A."/>
            <person name="Brem R."/>
            <person name="Arkin A.P."/>
            <person name="Skerker J.M."/>
        </authorList>
    </citation>
    <scope>NUCLEOTIDE SEQUENCE [LARGE SCALE GENOMIC DNA]</scope>
    <source>
        <strain evidence="2 3">NBRC 0880</strain>
    </source>
</reference>
<name>A0A2T0AET7_RHOTO</name>
<sequence>MWRPGARLLPSAQAGIRSGGQGSSTAAHTDHNVQSDSEEDDDGFAHIHPKHAYENFDEVAPHEIDPLRGVPAPFLLHMFEDLWRIMKPNEHRGDNKGDLLAHIHRHCLPQLLKHIPPRMHHTVAPETVYIAWLYFVSDSGRLSSTDRMQYADWALKEPLLPVPGWETLEYLEDVKVETWADCVQLLEWYRWTKLPQIIERNNSFGVHSRQAADGHDTQYQLDRQAAYVRFRLEDPLDPISALLLIRTFESALAAIKPGTTYIGIKDTLVSTFARLVADFRSSPPLHSSSRRSHDQDRLDDHPDHPHSHDGHFLSLHFHPSRDELYRGFILYTRGLATRQAFQDIDEVSRIRVDAVWMTRCRKAVGLGPKTTLLKEIAADERVLERLSWKAWKDKVLGGKKEKPEEEDFELL</sequence>
<evidence type="ECO:0000256" key="1">
    <source>
        <dbReference type="SAM" id="MobiDB-lite"/>
    </source>
</evidence>
<dbReference type="Proteomes" id="UP000239560">
    <property type="component" value="Unassembled WGS sequence"/>
</dbReference>
<evidence type="ECO:0000313" key="3">
    <source>
        <dbReference type="Proteomes" id="UP000239560"/>
    </source>
</evidence>
<organism evidence="2 3">
    <name type="scientific">Rhodotorula toruloides</name>
    <name type="common">Yeast</name>
    <name type="synonym">Rhodosporidium toruloides</name>
    <dbReference type="NCBI Taxonomy" id="5286"/>
    <lineage>
        <taxon>Eukaryota</taxon>
        <taxon>Fungi</taxon>
        <taxon>Dikarya</taxon>
        <taxon>Basidiomycota</taxon>
        <taxon>Pucciniomycotina</taxon>
        <taxon>Microbotryomycetes</taxon>
        <taxon>Sporidiobolales</taxon>
        <taxon>Sporidiobolaceae</taxon>
        <taxon>Rhodotorula</taxon>
    </lineage>
</organism>